<gene>
    <name evidence="1" type="ORF">CGI_10012254</name>
</gene>
<proteinExistence type="predicted"/>
<evidence type="ECO:0000313" key="1">
    <source>
        <dbReference type="EMBL" id="EKC25109.1"/>
    </source>
</evidence>
<name>K1Q1A1_MAGGI</name>
<organism evidence="1">
    <name type="scientific">Magallana gigas</name>
    <name type="common">Pacific oyster</name>
    <name type="synonym">Crassostrea gigas</name>
    <dbReference type="NCBI Taxonomy" id="29159"/>
    <lineage>
        <taxon>Eukaryota</taxon>
        <taxon>Metazoa</taxon>
        <taxon>Spiralia</taxon>
        <taxon>Lophotrochozoa</taxon>
        <taxon>Mollusca</taxon>
        <taxon>Bivalvia</taxon>
        <taxon>Autobranchia</taxon>
        <taxon>Pteriomorphia</taxon>
        <taxon>Ostreida</taxon>
        <taxon>Ostreoidea</taxon>
        <taxon>Ostreidae</taxon>
        <taxon>Magallana</taxon>
    </lineage>
</organism>
<dbReference type="InParanoid" id="K1Q1A1"/>
<dbReference type="AlphaFoldDB" id="K1Q1A1"/>
<dbReference type="EMBL" id="JH815922">
    <property type="protein sequence ID" value="EKC25109.1"/>
    <property type="molecule type" value="Genomic_DNA"/>
</dbReference>
<protein>
    <submittedName>
        <fullName evidence="1">Uncharacterized protein</fullName>
    </submittedName>
</protein>
<dbReference type="HOGENOM" id="CLU_079996_0_0_1"/>
<reference evidence="1" key="1">
    <citation type="journal article" date="2012" name="Nature">
        <title>The oyster genome reveals stress adaptation and complexity of shell formation.</title>
        <authorList>
            <person name="Zhang G."/>
            <person name="Fang X."/>
            <person name="Guo X."/>
            <person name="Li L."/>
            <person name="Luo R."/>
            <person name="Xu F."/>
            <person name="Yang P."/>
            <person name="Zhang L."/>
            <person name="Wang X."/>
            <person name="Qi H."/>
            <person name="Xiong Z."/>
            <person name="Que H."/>
            <person name="Xie Y."/>
            <person name="Holland P.W."/>
            <person name="Paps J."/>
            <person name="Zhu Y."/>
            <person name="Wu F."/>
            <person name="Chen Y."/>
            <person name="Wang J."/>
            <person name="Peng C."/>
            <person name="Meng J."/>
            <person name="Yang L."/>
            <person name="Liu J."/>
            <person name="Wen B."/>
            <person name="Zhang N."/>
            <person name="Huang Z."/>
            <person name="Zhu Q."/>
            <person name="Feng Y."/>
            <person name="Mount A."/>
            <person name="Hedgecock D."/>
            <person name="Xu Z."/>
            <person name="Liu Y."/>
            <person name="Domazet-Loso T."/>
            <person name="Du Y."/>
            <person name="Sun X."/>
            <person name="Zhang S."/>
            <person name="Liu B."/>
            <person name="Cheng P."/>
            <person name="Jiang X."/>
            <person name="Li J."/>
            <person name="Fan D."/>
            <person name="Wang W."/>
            <person name="Fu W."/>
            <person name="Wang T."/>
            <person name="Wang B."/>
            <person name="Zhang J."/>
            <person name="Peng Z."/>
            <person name="Li Y."/>
            <person name="Li N."/>
            <person name="Wang J."/>
            <person name="Chen M."/>
            <person name="He Y."/>
            <person name="Tan F."/>
            <person name="Song X."/>
            <person name="Zheng Q."/>
            <person name="Huang R."/>
            <person name="Yang H."/>
            <person name="Du X."/>
            <person name="Chen L."/>
            <person name="Yang M."/>
            <person name="Gaffney P.M."/>
            <person name="Wang S."/>
            <person name="Luo L."/>
            <person name="She Z."/>
            <person name="Ming Y."/>
            <person name="Huang W."/>
            <person name="Zhang S."/>
            <person name="Huang B."/>
            <person name="Zhang Y."/>
            <person name="Qu T."/>
            <person name="Ni P."/>
            <person name="Miao G."/>
            <person name="Wang J."/>
            <person name="Wang Q."/>
            <person name="Steinberg C.E."/>
            <person name="Wang H."/>
            <person name="Li N."/>
            <person name="Qian L."/>
            <person name="Zhang G."/>
            <person name="Li Y."/>
            <person name="Yang H."/>
            <person name="Liu X."/>
            <person name="Wang J."/>
            <person name="Yin Y."/>
            <person name="Wang J."/>
        </authorList>
    </citation>
    <scope>NUCLEOTIDE SEQUENCE [LARGE SCALE GENOMIC DNA]</scope>
    <source>
        <strain evidence="1">05x7-T-G4-1.051#20</strain>
    </source>
</reference>
<accession>K1Q1A1</accession>
<sequence length="247" mass="27891">MVYTVTLHQGLVSPPPVSCTLFLEKVCTSVTICCQLSSIVPFIGDYVRIVCTLSNRYCKSLSTGSEDEDMALACKMRYLSTKVNSLKTFVEENCLDKKSVKWEVATDSLEFPNISEDDIRNLTCGVYQLTLCPSYIQEYLEGDVDILVHSEFHGLIRVKLQSRHVSSRQYLLWIQFSESEITAWYCRCRAGARVVGVCSYVAAVIWFLAVGRHNREAISSIQDWSEFVTDAAVIDESEDSDDSEVEE</sequence>